<dbReference type="InterPro" id="IPR001870">
    <property type="entry name" value="B30.2/SPRY"/>
</dbReference>
<feature type="compositionally biased region" description="Acidic residues" evidence="1">
    <location>
        <begin position="368"/>
        <end position="426"/>
    </location>
</feature>
<dbReference type="InterPro" id="IPR003877">
    <property type="entry name" value="SPRY_dom"/>
</dbReference>
<dbReference type="Pfam" id="PF13671">
    <property type="entry name" value="AAA_33"/>
    <property type="match status" value="1"/>
</dbReference>
<dbReference type="GO" id="GO:0003723">
    <property type="term" value="F:RNA binding"/>
    <property type="evidence" value="ECO:0007669"/>
    <property type="project" value="TreeGrafter"/>
</dbReference>
<dbReference type="InterPro" id="IPR036236">
    <property type="entry name" value="Znf_C2H2_sf"/>
</dbReference>
<name>A0AAE0BJQ6_9CHLO</name>
<evidence type="ECO:0000313" key="3">
    <source>
        <dbReference type="EMBL" id="KAK3237881.1"/>
    </source>
</evidence>
<dbReference type="PROSITE" id="PS50188">
    <property type="entry name" value="B302_SPRY"/>
    <property type="match status" value="1"/>
</dbReference>
<dbReference type="GO" id="GO:0005634">
    <property type="term" value="C:nucleus"/>
    <property type="evidence" value="ECO:0007669"/>
    <property type="project" value="TreeGrafter"/>
</dbReference>
<evidence type="ECO:0000259" key="2">
    <source>
        <dbReference type="PROSITE" id="PS50188"/>
    </source>
</evidence>
<reference evidence="3 4" key="1">
    <citation type="journal article" date="2015" name="Genome Biol. Evol.">
        <title>Comparative Genomics of a Bacterivorous Green Alga Reveals Evolutionary Causalities and Consequences of Phago-Mixotrophic Mode of Nutrition.</title>
        <authorList>
            <person name="Burns J.A."/>
            <person name="Paasch A."/>
            <person name="Narechania A."/>
            <person name="Kim E."/>
        </authorList>
    </citation>
    <scope>NUCLEOTIDE SEQUENCE [LARGE SCALE GENOMIC DNA]</scope>
    <source>
        <strain evidence="3 4">PLY_AMNH</strain>
    </source>
</reference>
<dbReference type="Gene3D" id="3.40.50.300">
    <property type="entry name" value="P-loop containing nucleotide triphosphate hydrolases"/>
    <property type="match status" value="1"/>
</dbReference>
<dbReference type="Gene3D" id="3.30.160.60">
    <property type="entry name" value="Classic Zinc Finger"/>
    <property type="match status" value="1"/>
</dbReference>
<gene>
    <name evidence="3" type="ORF">CYMTET_52071</name>
</gene>
<feature type="compositionally biased region" description="Basic residues" evidence="1">
    <location>
        <begin position="1"/>
        <end position="12"/>
    </location>
</feature>
<feature type="region of interest" description="Disordered" evidence="1">
    <location>
        <begin position="1"/>
        <end position="56"/>
    </location>
</feature>
<feature type="region of interest" description="Disordered" evidence="1">
    <location>
        <begin position="367"/>
        <end position="426"/>
    </location>
</feature>
<feature type="compositionally biased region" description="Basic and acidic residues" evidence="1">
    <location>
        <begin position="47"/>
        <end position="56"/>
    </location>
</feature>
<dbReference type="PANTHER" id="PTHR12381">
    <property type="entry name" value="HETEROGENEOUS NUCLEAR RIBONUCLEOPROTEIN U FAMILY MEMBER"/>
    <property type="match status" value="1"/>
</dbReference>
<comment type="caution">
    <text evidence="3">The sequence shown here is derived from an EMBL/GenBank/DDBJ whole genome shotgun (WGS) entry which is preliminary data.</text>
</comment>
<proteinExistence type="predicted"/>
<dbReference type="EMBL" id="LGRX02034412">
    <property type="protein sequence ID" value="KAK3237881.1"/>
    <property type="molecule type" value="Genomic_DNA"/>
</dbReference>
<sequence length="831" mass="91207">MTKGKNVAKKQCGKQNTHVPKPVGVQKAAVNKNKKHESKKKRGKKGHAADKTKRKETKNLRKELSLFIDGNLEKCKEIKTQRKELSIFIDGNLETQPDLVDCFALNPGDAECLAAARSPRLRLNPEDCHVSLVLGRSGLSAATFEHHRVFARLYCGVRADFGVARGQWYFEVRTSVRRYREQNMSAAYKTGLRVGWSTEDSSLELAEDAQCSDAFGYQQGYVMQSGAAQRYGDAPNCVSGDVVGCFLDLDMGQAFFTFNGEELQEAPAPVVLNAGKRYLPHIFLRNMSCTVNFGALPPWFPPRGRLKVFQPLECAAGGVSAGQEEGGLAVAEKAGEDAAASADAAREGGSASVAEPAGGEIAAVAAAAEEEEVKAEEQEEDKAEEEELEDKDGEENNSDEEVKEGIEDEEDKEDIEDEEDKEDIEDEAVERLLKERKEARRLVEKLDQEGDAAQLEVLPLVRPSNGDDRPEMVMMVGLPGSGKTHWATRYMREAREKRHVLVSADHVLLQIGASCAPDRRRSALLDIRYMSMASNLIPELLEKLLGPRRRNCVLDDANNVLPGVRARRMAPFAGQFRRVAVVCVVEPDEQKRRLLRQLSTSPLGKNKGWYENPGSLCHGFALPTLDEGFDDIVYVEQAAERAGAILEELRSALPAEKLSKKACKKALVDALEQQLREKGFANHAPGDAGASAQEVDAMDGQLGYQVIPGETCSRAMCTICNVKLNGKKMWRTHRKGRAHMRNVSQLLTPTKGAVAKTRPKEKAHVSKVVPPEEEVVRASAAAIHALETAQAAVMQGRGMTWLGTQEYAVDGGMDCKGRQGCTGMDCKGHLM</sequence>
<dbReference type="SUPFAM" id="SSF57667">
    <property type="entry name" value="beta-beta-alpha zinc fingers"/>
    <property type="match status" value="1"/>
</dbReference>
<dbReference type="AlphaFoldDB" id="A0AAE0BJQ6"/>
<dbReference type="Pfam" id="PF12874">
    <property type="entry name" value="zf-met"/>
    <property type="match status" value="1"/>
</dbReference>
<accession>A0AAE0BJQ6</accession>
<organism evidence="3 4">
    <name type="scientific">Cymbomonas tetramitiformis</name>
    <dbReference type="NCBI Taxonomy" id="36881"/>
    <lineage>
        <taxon>Eukaryota</taxon>
        <taxon>Viridiplantae</taxon>
        <taxon>Chlorophyta</taxon>
        <taxon>Pyramimonadophyceae</taxon>
        <taxon>Pyramimonadales</taxon>
        <taxon>Pyramimonadaceae</taxon>
        <taxon>Cymbomonas</taxon>
    </lineage>
</organism>
<dbReference type="SUPFAM" id="SSF49899">
    <property type="entry name" value="Concanavalin A-like lectins/glucanases"/>
    <property type="match status" value="1"/>
</dbReference>
<dbReference type="SMART" id="SM00449">
    <property type="entry name" value="SPRY"/>
    <property type="match status" value="1"/>
</dbReference>
<dbReference type="Proteomes" id="UP001190700">
    <property type="component" value="Unassembled WGS sequence"/>
</dbReference>
<protein>
    <recommendedName>
        <fullName evidence="2">B30.2/SPRY domain-containing protein</fullName>
    </recommendedName>
</protein>
<dbReference type="InterPro" id="IPR027417">
    <property type="entry name" value="P-loop_NTPase"/>
</dbReference>
<keyword evidence="4" id="KW-1185">Reference proteome</keyword>
<evidence type="ECO:0000313" key="4">
    <source>
        <dbReference type="Proteomes" id="UP001190700"/>
    </source>
</evidence>
<feature type="compositionally biased region" description="Basic residues" evidence="1">
    <location>
        <begin position="32"/>
        <end position="46"/>
    </location>
</feature>
<dbReference type="InterPro" id="IPR043136">
    <property type="entry name" value="B30.2/SPRY_sf"/>
</dbReference>
<feature type="domain" description="B30.2/SPRY" evidence="2">
    <location>
        <begin position="101"/>
        <end position="298"/>
    </location>
</feature>
<dbReference type="Pfam" id="PF00622">
    <property type="entry name" value="SPRY"/>
    <property type="match status" value="1"/>
</dbReference>
<dbReference type="InterPro" id="IPR013087">
    <property type="entry name" value="Znf_C2H2_type"/>
</dbReference>
<dbReference type="PANTHER" id="PTHR12381:SF56">
    <property type="entry name" value="B30.2_SPRY DOMAIN-CONTAINING PROTEIN-RELATED"/>
    <property type="match status" value="1"/>
</dbReference>
<dbReference type="Gene3D" id="2.60.120.920">
    <property type="match status" value="1"/>
</dbReference>
<dbReference type="SUPFAM" id="SSF52540">
    <property type="entry name" value="P-loop containing nucleoside triphosphate hydrolases"/>
    <property type="match status" value="2"/>
</dbReference>
<dbReference type="InterPro" id="IPR013320">
    <property type="entry name" value="ConA-like_dom_sf"/>
</dbReference>
<evidence type="ECO:0000256" key="1">
    <source>
        <dbReference type="SAM" id="MobiDB-lite"/>
    </source>
</evidence>
<dbReference type="GO" id="GO:0000380">
    <property type="term" value="P:alternative mRNA splicing, via spliceosome"/>
    <property type="evidence" value="ECO:0007669"/>
    <property type="project" value="TreeGrafter"/>
</dbReference>